<dbReference type="RefSeq" id="WP_308948976.1">
    <property type="nucleotide sequence ID" value="NZ_JARXHW010000007.1"/>
</dbReference>
<proteinExistence type="predicted"/>
<keyword evidence="3" id="KW-1185">Reference proteome</keyword>
<sequence length="279" mass="31774">MQFSARFRHIDSQFGFETEPLEAWTADYENADLLTIDLNRMAIASSQHAVLDFPEVEICGGQRRATVRAINGQLFYSDLQSQNRKDLKVLPTEVARLLEGQSLDTVFQREEADVYEPLQHQVYRSGSSRTIGMLALIGMCVVLGLCSTMVWRDVSDQPRLYREPEFVASSSQEREVLRQYADVYVSEYREGAMLFELSREGQLSRYEMWHSEEQNDFVLIPVDSYPVQVGQHEGQTAMLANETYLLLPVGDEMISLHGINYSRHHGPLSTVGKILNSTP</sequence>
<comment type="caution">
    <text evidence="2">The sequence shown here is derived from an EMBL/GenBank/DDBJ whole genome shotgun (WGS) entry which is preliminary data.</text>
</comment>
<feature type="transmembrane region" description="Helical" evidence="1">
    <location>
        <begin position="131"/>
        <end position="151"/>
    </location>
</feature>
<protein>
    <submittedName>
        <fullName evidence="2">Uncharacterized protein</fullName>
    </submittedName>
</protein>
<evidence type="ECO:0000313" key="2">
    <source>
        <dbReference type="EMBL" id="MDQ8206849.1"/>
    </source>
</evidence>
<evidence type="ECO:0000313" key="3">
    <source>
        <dbReference type="Proteomes" id="UP001225316"/>
    </source>
</evidence>
<accession>A0ABU1ARR0</accession>
<keyword evidence="1" id="KW-0472">Membrane</keyword>
<evidence type="ECO:0000256" key="1">
    <source>
        <dbReference type="SAM" id="Phobius"/>
    </source>
</evidence>
<organism evidence="2 3">
    <name type="scientific">Thalassobacterium maritimum</name>
    <dbReference type="NCBI Taxonomy" id="3041265"/>
    <lineage>
        <taxon>Bacteria</taxon>
        <taxon>Pseudomonadati</taxon>
        <taxon>Verrucomicrobiota</taxon>
        <taxon>Opitutia</taxon>
        <taxon>Puniceicoccales</taxon>
        <taxon>Coraliomargaritaceae</taxon>
        <taxon>Thalassobacterium</taxon>
    </lineage>
</organism>
<dbReference type="Proteomes" id="UP001225316">
    <property type="component" value="Unassembled WGS sequence"/>
</dbReference>
<name>A0ABU1ARR0_9BACT</name>
<dbReference type="EMBL" id="JARXHW010000007">
    <property type="protein sequence ID" value="MDQ8206849.1"/>
    <property type="molecule type" value="Genomic_DNA"/>
</dbReference>
<keyword evidence="1" id="KW-0812">Transmembrane</keyword>
<reference evidence="2 3" key="1">
    <citation type="submission" date="2023-04" db="EMBL/GenBank/DDBJ databases">
        <title>A novel bacteria isolated from coastal sediment.</title>
        <authorList>
            <person name="Liu X.-J."/>
            <person name="Du Z.-J."/>
        </authorList>
    </citation>
    <scope>NUCLEOTIDE SEQUENCE [LARGE SCALE GENOMIC DNA]</scope>
    <source>
        <strain evidence="2 3">SDUM461003</strain>
    </source>
</reference>
<keyword evidence="1" id="KW-1133">Transmembrane helix</keyword>
<gene>
    <name evidence="2" type="ORF">QEH52_04970</name>
</gene>